<dbReference type="EMBL" id="JAUCDY010000015">
    <property type="protein sequence ID" value="MDM7858737.1"/>
    <property type="molecule type" value="Genomic_DNA"/>
</dbReference>
<accession>A0ABT7ST44</accession>
<name>A0ABT7ST44_9GAMM</name>
<reference evidence="4 5" key="1">
    <citation type="submission" date="2023-06" db="EMBL/GenBank/DDBJ databases">
        <title>Thiopseudomonas sp. CY1220 draft genome sequence.</title>
        <authorList>
            <person name="Zhao G."/>
            <person name="An M."/>
        </authorList>
    </citation>
    <scope>NUCLEOTIDE SEQUENCE [LARGE SCALE GENOMIC DNA]</scope>
    <source>
        <strain evidence="4 5">CY1220</strain>
    </source>
</reference>
<feature type="compositionally biased region" description="Basic and acidic residues" evidence="1">
    <location>
        <begin position="120"/>
        <end position="131"/>
    </location>
</feature>
<dbReference type="Pfam" id="PF13670">
    <property type="entry name" value="PepSY_2"/>
    <property type="match status" value="1"/>
</dbReference>
<evidence type="ECO:0000256" key="1">
    <source>
        <dbReference type="SAM" id="MobiDB-lite"/>
    </source>
</evidence>
<keyword evidence="2" id="KW-0732">Signal</keyword>
<dbReference type="Proteomes" id="UP001241056">
    <property type="component" value="Unassembled WGS sequence"/>
</dbReference>
<dbReference type="InterPro" id="IPR025711">
    <property type="entry name" value="PepSY"/>
</dbReference>
<evidence type="ECO:0000259" key="3">
    <source>
        <dbReference type="Pfam" id="PF13670"/>
    </source>
</evidence>
<feature type="signal peptide" evidence="2">
    <location>
        <begin position="1"/>
        <end position="21"/>
    </location>
</feature>
<evidence type="ECO:0000313" key="4">
    <source>
        <dbReference type="EMBL" id="MDM7858737.1"/>
    </source>
</evidence>
<evidence type="ECO:0000313" key="5">
    <source>
        <dbReference type="Proteomes" id="UP001241056"/>
    </source>
</evidence>
<proteinExistence type="predicted"/>
<comment type="caution">
    <text evidence="4">The sequence shown here is derived from an EMBL/GenBank/DDBJ whole genome shotgun (WGS) entry which is preliminary data.</text>
</comment>
<keyword evidence="5" id="KW-1185">Reference proteome</keyword>
<feature type="chain" id="PRO_5047177779" evidence="2">
    <location>
        <begin position="22"/>
        <end position="131"/>
    </location>
</feature>
<feature type="region of interest" description="Disordered" evidence="1">
    <location>
        <begin position="107"/>
        <end position="131"/>
    </location>
</feature>
<evidence type="ECO:0000256" key="2">
    <source>
        <dbReference type="SAM" id="SignalP"/>
    </source>
</evidence>
<dbReference type="RefSeq" id="WP_289411556.1">
    <property type="nucleotide sequence ID" value="NZ_JAUCDY010000015.1"/>
</dbReference>
<gene>
    <name evidence="4" type="ORF">QEZ41_10725</name>
</gene>
<feature type="domain" description="PepSY" evidence="3">
    <location>
        <begin position="7"/>
        <end position="84"/>
    </location>
</feature>
<organism evidence="4 5">
    <name type="scientific">Thiopseudomonas acetoxidans</name>
    <dbReference type="NCBI Taxonomy" id="3041622"/>
    <lineage>
        <taxon>Bacteria</taxon>
        <taxon>Pseudomonadati</taxon>
        <taxon>Pseudomonadota</taxon>
        <taxon>Gammaproteobacteria</taxon>
        <taxon>Pseudomonadales</taxon>
        <taxon>Pseudomonadaceae</taxon>
        <taxon>Thiopseudomonas</taxon>
    </lineage>
</organism>
<protein>
    <submittedName>
        <fullName evidence="4">PepSY domain-containing protein</fullName>
    </submittedName>
</protein>
<sequence length="131" mass="14830">MNIKSTVISLSLLLISGSALAGDDCKDPVDQWQPQDVLRQQLEEQGWTVQSIKVDDGCYKVKGRDADDHRVKAEFTPASLNLMEIEIKINRANASVNDDYRHKIQRYNKPANPEQIPLKDNSRAKPRVSIE</sequence>